<feature type="compositionally biased region" description="Basic and acidic residues" evidence="3">
    <location>
        <begin position="977"/>
        <end position="988"/>
    </location>
</feature>
<feature type="compositionally biased region" description="Acidic residues" evidence="3">
    <location>
        <begin position="922"/>
        <end position="933"/>
    </location>
</feature>
<organism evidence="6">
    <name type="scientific">Chromera velia CCMP2878</name>
    <dbReference type="NCBI Taxonomy" id="1169474"/>
    <lineage>
        <taxon>Eukaryota</taxon>
        <taxon>Sar</taxon>
        <taxon>Alveolata</taxon>
        <taxon>Colpodellida</taxon>
        <taxon>Chromeraceae</taxon>
        <taxon>Chromera</taxon>
    </lineage>
</organism>
<keyword evidence="4" id="KW-0812">Transmembrane</keyword>
<feature type="transmembrane region" description="Helical" evidence="4">
    <location>
        <begin position="158"/>
        <end position="176"/>
    </location>
</feature>
<evidence type="ECO:0000259" key="5">
    <source>
        <dbReference type="PROSITE" id="PS51845"/>
    </source>
</evidence>
<feature type="compositionally biased region" description="Basic residues" evidence="3">
    <location>
        <begin position="1027"/>
        <end position="1037"/>
    </location>
</feature>
<dbReference type="SUPFAM" id="SSF109604">
    <property type="entry name" value="HD-domain/PDEase-like"/>
    <property type="match status" value="1"/>
</dbReference>
<feature type="transmembrane region" description="Helical" evidence="4">
    <location>
        <begin position="119"/>
        <end position="138"/>
    </location>
</feature>
<keyword evidence="4" id="KW-1133">Transmembrane helix</keyword>
<feature type="compositionally biased region" description="Basic and acidic residues" evidence="3">
    <location>
        <begin position="557"/>
        <end position="569"/>
    </location>
</feature>
<feature type="transmembrane region" description="Helical" evidence="4">
    <location>
        <begin position="79"/>
        <end position="98"/>
    </location>
</feature>
<keyword evidence="4" id="KW-0472">Membrane</keyword>
<evidence type="ECO:0000256" key="1">
    <source>
        <dbReference type="ARBA" id="ARBA00022723"/>
    </source>
</evidence>
<dbReference type="GO" id="GO:0007165">
    <property type="term" value="P:signal transduction"/>
    <property type="evidence" value="ECO:0007669"/>
    <property type="project" value="InterPro"/>
</dbReference>
<evidence type="ECO:0000256" key="2">
    <source>
        <dbReference type="ARBA" id="ARBA00022801"/>
    </source>
</evidence>
<dbReference type="PROSITE" id="PS51845">
    <property type="entry name" value="PDEASE_I_2"/>
    <property type="match status" value="1"/>
</dbReference>
<feature type="compositionally biased region" description="Polar residues" evidence="3">
    <location>
        <begin position="1191"/>
        <end position="1210"/>
    </location>
</feature>
<dbReference type="InterPro" id="IPR002073">
    <property type="entry name" value="PDEase_catalytic_dom"/>
</dbReference>
<dbReference type="Pfam" id="PF00233">
    <property type="entry name" value="PDEase_I"/>
    <property type="match status" value="1"/>
</dbReference>
<feature type="compositionally biased region" description="Basic and acidic residues" evidence="3">
    <location>
        <begin position="883"/>
        <end position="909"/>
    </location>
</feature>
<keyword evidence="1" id="KW-0479">Metal-binding</keyword>
<protein>
    <recommendedName>
        <fullName evidence="5">PDEase domain-containing protein</fullName>
    </recommendedName>
</protein>
<name>A0A0G4GEP1_9ALVE</name>
<dbReference type="EMBL" id="CDMZ01001136">
    <property type="protein sequence ID" value="CEM27826.1"/>
    <property type="molecule type" value="Genomic_DNA"/>
</dbReference>
<feature type="region of interest" description="Disordered" evidence="3">
    <location>
        <begin position="1191"/>
        <end position="1219"/>
    </location>
</feature>
<gene>
    <name evidence="6" type="ORF">Cvel_21537</name>
</gene>
<dbReference type="PANTHER" id="PTHR11347">
    <property type="entry name" value="CYCLIC NUCLEOTIDE PHOSPHODIESTERASE"/>
    <property type="match status" value="1"/>
</dbReference>
<dbReference type="VEuPathDB" id="CryptoDB:Cvel_21537"/>
<feature type="domain" description="PDEase" evidence="5">
    <location>
        <begin position="666"/>
        <end position="895"/>
    </location>
</feature>
<feature type="compositionally biased region" description="Low complexity" evidence="3">
    <location>
        <begin position="396"/>
        <end position="407"/>
    </location>
</feature>
<feature type="transmembrane region" description="Helical" evidence="4">
    <location>
        <begin position="188"/>
        <end position="206"/>
    </location>
</feature>
<feature type="region of interest" description="Disordered" evidence="3">
    <location>
        <begin position="1118"/>
        <end position="1137"/>
    </location>
</feature>
<dbReference type="Gene3D" id="1.10.1300.10">
    <property type="entry name" value="3'5'-cyclic nucleotide phosphodiesterase, catalytic domain"/>
    <property type="match status" value="2"/>
</dbReference>
<feature type="transmembrane region" description="Helical" evidence="4">
    <location>
        <begin position="226"/>
        <end position="247"/>
    </location>
</feature>
<evidence type="ECO:0000256" key="3">
    <source>
        <dbReference type="SAM" id="MobiDB-lite"/>
    </source>
</evidence>
<feature type="region of interest" description="Disordered" evidence="3">
    <location>
        <begin position="393"/>
        <end position="452"/>
    </location>
</feature>
<feature type="region of interest" description="Disordered" evidence="3">
    <location>
        <begin position="1243"/>
        <end position="1326"/>
    </location>
</feature>
<proteinExistence type="predicted"/>
<feature type="region of interest" description="Disordered" evidence="3">
    <location>
        <begin position="527"/>
        <end position="578"/>
    </location>
</feature>
<feature type="compositionally biased region" description="Low complexity" evidence="3">
    <location>
        <begin position="420"/>
        <end position="433"/>
    </location>
</feature>
<dbReference type="GO" id="GO:0046872">
    <property type="term" value="F:metal ion binding"/>
    <property type="evidence" value="ECO:0007669"/>
    <property type="project" value="UniProtKB-KW"/>
</dbReference>
<dbReference type="GO" id="GO:0004114">
    <property type="term" value="F:3',5'-cyclic-nucleotide phosphodiesterase activity"/>
    <property type="evidence" value="ECO:0007669"/>
    <property type="project" value="InterPro"/>
</dbReference>
<evidence type="ECO:0000256" key="4">
    <source>
        <dbReference type="SAM" id="Phobius"/>
    </source>
</evidence>
<accession>A0A0G4GEP1</accession>
<sequence length="1326" mass="143201">MKYVRGTPPTRRRSPASYLPINQSTLVFTSEALERQFQRSCRKNLPGAVRVFSNLGSTVLPIFTLMEIFLLFGTSSVPYLAPALPSFHFVCIFLSAAFRHALFRVVGTNQVVAKATTRNVGPAFAVLVSVSVVINANWMRIWFERLVLGIKTVKGHPLANLSGMLGATILLFTFAVKMQARFHQIPMIALGFRVLTDVLGAFLSPYPFFEPATMAGGGKEDRIVAWSVWTFTTAMLCVASFAATITARGAESNARIFCYFSPEQTEKRKAEGDAKGGNVGSPTEKEALRRENELFTKIAQTKFDVVMQRLEVLRKRYEHNTEVTDLMETAATFLRSGPKSLYQVDFGGDASAEGEDPGAAEMRRFVQFSVASTPARFRQKEKVGLTREDLMKLGRKMGSGPSPSSKTPGKRGVGSGGRQQGRSGTAGSSSPGGISEGGDSGKSGSQSKSKSWLGGIGAKDLKAFEDPPVCGAKAAARRDAKGLFGAGGGAIGPGGLSLGGSLNSKGMRNLRASLTAAALDADEGRDAGRGIEHVPKFGGGGKSGVSNPPSPLIAPLQRDEEKERSREAAPEPLPFSTAKTVGALLPATGRRSSDLASSPTVGQWDLDILKIRRRSDFRPLSSVVAALDVRHRETFESLGVDSVKMREFAVEIEKLYQRENPYHNEINGKSDLALRYNDKSVLESYHAATCYEVMLRNEGALDLFGHLPLSEWQYCRRVVIDLILETDMQVKQLQMNALVAEEAPIEMGWGKTAEDWADLTSRDKMLKMFMKLSDLGHAAKPWPLHGQWSRFINAEFINQGRKEIELGLPISPLCDESKANLEKDQVGFLTYIVLPMLSAVSDVLKNESFDNQVLHEAKTNMAKWDMAAKDVAERKEIEKALEEERQKELERSKEKERIREKEKEKEKGSSAEVGEAVSLESPQDEAVEDEEEFFSPSHHGGAKSVRSAPADVGPDNHSASPHSIPPSPGASEGGALTRRESPKDDKQMGEILPTAKRRGSAAVTLGGPLSLEGMQKEKDKEGGRFTRSSRKDRRNSQKFKTVPAGMFLPLVKPPEMEVYTNPLSALADRVDEHIIHPEQQAQAGDTTGYLSPLQATSFSGEGAGLGLVEFGVDAEPYQASTPSPSAHPPVGAGVSSVQNHAHPASHVFAALDRMLAEMGRRSTTNKAPSGVPATPQVPFSLCASSRTESISVVASPTSTNRRSILSSTSPCPRGSADVSVEPRPMHERMLAITAAAAAAAASAAASAGRQTQQPPGEGEGRGDNAERGGQGRGKEELKVSHRPDDEREQEGAGAAKPPQDSSEPPGDSEKGGGENPRSSLHHSRRE</sequence>
<feature type="compositionally biased region" description="Basic and acidic residues" evidence="3">
    <location>
        <begin position="1014"/>
        <end position="1024"/>
    </location>
</feature>
<keyword evidence="2" id="KW-0378">Hydrolase</keyword>
<reference evidence="6" key="1">
    <citation type="submission" date="2014-11" db="EMBL/GenBank/DDBJ databases">
        <authorList>
            <person name="Otto D Thomas"/>
            <person name="Naeem Raeece"/>
        </authorList>
    </citation>
    <scope>NUCLEOTIDE SEQUENCE</scope>
</reference>
<feature type="region of interest" description="Disordered" evidence="3">
    <location>
        <begin position="883"/>
        <end position="1039"/>
    </location>
</feature>
<feature type="compositionally biased region" description="Basic and acidic residues" evidence="3">
    <location>
        <begin position="1272"/>
        <end position="1285"/>
    </location>
</feature>
<feature type="compositionally biased region" description="Low complexity" evidence="3">
    <location>
        <begin position="442"/>
        <end position="452"/>
    </location>
</feature>
<feature type="transmembrane region" description="Helical" evidence="4">
    <location>
        <begin position="51"/>
        <end position="73"/>
    </location>
</feature>
<evidence type="ECO:0000313" key="6">
    <source>
        <dbReference type="EMBL" id="CEM27826.1"/>
    </source>
</evidence>
<dbReference type="InterPro" id="IPR036971">
    <property type="entry name" value="PDEase_catalytic_dom_sf"/>
</dbReference>